<protein>
    <submittedName>
        <fullName evidence="2">Os12g0425100 protein</fullName>
    </submittedName>
</protein>
<dbReference type="AlphaFoldDB" id="A0A0P0Y9G2"/>
<name>A0A0P0Y9G2_ORYSJ</name>
<dbReference type="EMBL" id="AP014968">
    <property type="protein sequence ID" value="BAT16912.1"/>
    <property type="molecule type" value="Genomic_DNA"/>
</dbReference>
<dbReference type="PaxDb" id="39947-A0A0P0Y9G2"/>
<accession>A0A0P0Y9G2</accession>
<reference evidence="3" key="1">
    <citation type="journal article" date="2005" name="Nature">
        <title>The map-based sequence of the rice genome.</title>
        <authorList>
            <consortium name="International rice genome sequencing project (IRGSP)"/>
            <person name="Matsumoto T."/>
            <person name="Wu J."/>
            <person name="Kanamori H."/>
            <person name="Katayose Y."/>
            <person name="Fujisawa M."/>
            <person name="Namiki N."/>
            <person name="Mizuno H."/>
            <person name="Yamamoto K."/>
            <person name="Antonio B.A."/>
            <person name="Baba T."/>
            <person name="Sakata K."/>
            <person name="Nagamura Y."/>
            <person name="Aoki H."/>
            <person name="Arikawa K."/>
            <person name="Arita K."/>
            <person name="Bito T."/>
            <person name="Chiden Y."/>
            <person name="Fujitsuka N."/>
            <person name="Fukunaka R."/>
            <person name="Hamada M."/>
            <person name="Harada C."/>
            <person name="Hayashi A."/>
            <person name="Hijishita S."/>
            <person name="Honda M."/>
            <person name="Hosokawa S."/>
            <person name="Ichikawa Y."/>
            <person name="Idonuma A."/>
            <person name="Iijima M."/>
            <person name="Ikeda M."/>
            <person name="Ikeno M."/>
            <person name="Ito K."/>
            <person name="Ito S."/>
            <person name="Ito T."/>
            <person name="Ito Y."/>
            <person name="Ito Y."/>
            <person name="Iwabuchi A."/>
            <person name="Kamiya K."/>
            <person name="Karasawa W."/>
            <person name="Kurita K."/>
            <person name="Katagiri S."/>
            <person name="Kikuta A."/>
            <person name="Kobayashi H."/>
            <person name="Kobayashi N."/>
            <person name="Machita K."/>
            <person name="Maehara T."/>
            <person name="Masukawa M."/>
            <person name="Mizubayashi T."/>
            <person name="Mukai Y."/>
            <person name="Nagasaki H."/>
            <person name="Nagata Y."/>
            <person name="Naito S."/>
            <person name="Nakashima M."/>
            <person name="Nakama Y."/>
            <person name="Nakamichi Y."/>
            <person name="Nakamura M."/>
            <person name="Meguro A."/>
            <person name="Negishi M."/>
            <person name="Ohta I."/>
            <person name="Ohta T."/>
            <person name="Okamoto M."/>
            <person name="Ono N."/>
            <person name="Saji S."/>
            <person name="Sakaguchi M."/>
            <person name="Sakai K."/>
            <person name="Shibata M."/>
            <person name="Shimokawa T."/>
            <person name="Song J."/>
            <person name="Takazaki Y."/>
            <person name="Terasawa K."/>
            <person name="Tsugane M."/>
            <person name="Tsuji K."/>
            <person name="Ueda S."/>
            <person name="Waki K."/>
            <person name="Yamagata H."/>
            <person name="Yamamoto M."/>
            <person name="Yamamoto S."/>
            <person name="Yamane H."/>
            <person name="Yoshiki S."/>
            <person name="Yoshihara R."/>
            <person name="Yukawa K."/>
            <person name="Zhong H."/>
            <person name="Yano M."/>
            <person name="Yuan Q."/>
            <person name="Ouyang S."/>
            <person name="Liu J."/>
            <person name="Jones K.M."/>
            <person name="Gansberger K."/>
            <person name="Moffat K."/>
            <person name="Hill J."/>
            <person name="Bera J."/>
            <person name="Fadrosh D."/>
            <person name="Jin S."/>
            <person name="Johri S."/>
            <person name="Kim M."/>
            <person name="Overton L."/>
            <person name="Reardon M."/>
            <person name="Tsitrin T."/>
            <person name="Vuong H."/>
            <person name="Weaver B."/>
            <person name="Ciecko A."/>
            <person name="Tallon L."/>
            <person name="Jackson J."/>
            <person name="Pai G."/>
            <person name="Aken S.V."/>
            <person name="Utterback T."/>
            <person name="Reidmuller S."/>
            <person name="Feldblyum T."/>
            <person name="Hsiao J."/>
            <person name="Zismann V."/>
            <person name="Iobst S."/>
            <person name="de Vazeille A.R."/>
            <person name="Buell C.R."/>
            <person name="Ying K."/>
            <person name="Li Y."/>
            <person name="Lu T."/>
            <person name="Huang Y."/>
            <person name="Zhao Q."/>
            <person name="Feng Q."/>
            <person name="Zhang L."/>
            <person name="Zhu J."/>
            <person name="Weng Q."/>
            <person name="Mu J."/>
            <person name="Lu Y."/>
            <person name="Fan D."/>
            <person name="Liu Y."/>
            <person name="Guan J."/>
            <person name="Zhang Y."/>
            <person name="Yu S."/>
            <person name="Liu X."/>
            <person name="Zhang Y."/>
            <person name="Hong G."/>
            <person name="Han B."/>
            <person name="Choisne N."/>
            <person name="Demange N."/>
            <person name="Orjeda G."/>
            <person name="Samain S."/>
            <person name="Cattolico L."/>
            <person name="Pelletier E."/>
            <person name="Couloux A."/>
            <person name="Segurens B."/>
            <person name="Wincker P."/>
            <person name="D'Hont A."/>
            <person name="Scarpelli C."/>
            <person name="Weissenbach J."/>
            <person name="Salanoubat M."/>
            <person name="Quetier F."/>
            <person name="Yu Y."/>
            <person name="Kim H.R."/>
            <person name="Rambo T."/>
            <person name="Currie J."/>
            <person name="Collura K."/>
            <person name="Luo M."/>
            <person name="Yang T."/>
            <person name="Ammiraju J.S.S."/>
            <person name="Engler F."/>
            <person name="Soderlund C."/>
            <person name="Wing R.A."/>
            <person name="Palmer L.E."/>
            <person name="de la Bastide M."/>
            <person name="Spiegel L."/>
            <person name="Nascimento L."/>
            <person name="Zutavern T."/>
            <person name="O'Shaughnessy A."/>
            <person name="Dike S."/>
            <person name="Dedhia N."/>
            <person name="Preston R."/>
            <person name="Balija V."/>
            <person name="McCombie W.R."/>
            <person name="Chow T."/>
            <person name="Chen H."/>
            <person name="Chung M."/>
            <person name="Chen C."/>
            <person name="Shaw J."/>
            <person name="Wu H."/>
            <person name="Hsiao K."/>
            <person name="Chao Y."/>
            <person name="Chu M."/>
            <person name="Cheng C."/>
            <person name="Hour A."/>
            <person name="Lee P."/>
            <person name="Lin S."/>
            <person name="Lin Y."/>
            <person name="Liou J."/>
            <person name="Liu S."/>
            <person name="Hsing Y."/>
            <person name="Raghuvanshi S."/>
            <person name="Mohanty A."/>
            <person name="Bharti A.K."/>
            <person name="Gaur A."/>
            <person name="Gupta V."/>
            <person name="Kumar D."/>
            <person name="Ravi V."/>
            <person name="Vij S."/>
            <person name="Kapur A."/>
            <person name="Khurana P."/>
            <person name="Khurana P."/>
            <person name="Khurana J.P."/>
            <person name="Tyagi A.K."/>
            <person name="Gaikwad K."/>
            <person name="Singh A."/>
            <person name="Dalal V."/>
            <person name="Srivastava S."/>
            <person name="Dixit A."/>
            <person name="Pal A.K."/>
            <person name="Ghazi I.A."/>
            <person name="Yadav M."/>
            <person name="Pandit A."/>
            <person name="Bhargava A."/>
            <person name="Sureshbabu K."/>
            <person name="Batra K."/>
            <person name="Sharma T.R."/>
            <person name="Mohapatra T."/>
            <person name="Singh N.K."/>
            <person name="Messing J."/>
            <person name="Nelson A.B."/>
            <person name="Fuks G."/>
            <person name="Kavchok S."/>
            <person name="Keizer G."/>
            <person name="Linton E."/>
            <person name="Llaca V."/>
            <person name="Song R."/>
            <person name="Tanyolac B."/>
            <person name="Young S."/>
            <person name="Ho-Il K."/>
            <person name="Hahn J.H."/>
            <person name="Sangsakoo G."/>
            <person name="Vanavichit A."/>
            <person name="de Mattos Luiz.A.T."/>
            <person name="Zimmer P.D."/>
            <person name="Malone G."/>
            <person name="Dellagostin O."/>
            <person name="de Oliveira A.C."/>
            <person name="Bevan M."/>
            <person name="Bancroft I."/>
            <person name="Minx P."/>
            <person name="Cordum H."/>
            <person name="Wilson R."/>
            <person name="Cheng Z."/>
            <person name="Jin W."/>
            <person name="Jiang J."/>
            <person name="Leong S.A."/>
            <person name="Iwama H."/>
            <person name="Gojobori T."/>
            <person name="Itoh T."/>
            <person name="Niimura Y."/>
            <person name="Fujii Y."/>
            <person name="Habara T."/>
            <person name="Sakai H."/>
            <person name="Sato Y."/>
            <person name="Wilson G."/>
            <person name="Kumar K."/>
            <person name="McCouch S."/>
            <person name="Juretic N."/>
            <person name="Hoen D."/>
            <person name="Wright S."/>
            <person name="Bruskiewich R."/>
            <person name="Bureau T."/>
            <person name="Miyao A."/>
            <person name="Hirochika H."/>
            <person name="Nishikawa T."/>
            <person name="Kadowaki K."/>
            <person name="Sugiura M."/>
            <person name="Burr B."/>
            <person name="Sasaki T."/>
        </authorList>
    </citation>
    <scope>NUCLEOTIDE SEQUENCE [LARGE SCALE GENOMIC DNA]</scope>
    <source>
        <strain evidence="3">cv. Nipponbare</strain>
    </source>
</reference>
<sequence>MRRPPPTPDPHTSGQGKATVAGSGQGLAAVTPHCLPRAHAGCCRRIQPPPPLAVTPLPEFVAVTIVITRCRRDRPPPLLPSPPCSSRLGLASPEPAAPAPGCSRLPPLLPERVTAPVCRSEDERRLE</sequence>
<organism evidence="2 3">
    <name type="scientific">Oryza sativa subsp. japonica</name>
    <name type="common">Rice</name>
    <dbReference type="NCBI Taxonomy" id="39947"/>
    <lineage>
        <taxon>Eukaryota</taxon>
        <taxon>Viridiplantae</taxon>
        <taxon>Streptophyta</taxon>
        <taxon>Embryophyta</taxon>
        <taxon>Tracheophyta</taxon>
        <taxon>Spermatophyta</taxon>
        <taxon>Magnoliopsida</taxon>
        <taxon>Liliopsida</taxon>
        <taxon>Poales</taxon>
        <taxon>Poaceae</taxon>
        <taxon>BOP clade</taxon>
        <taxon>Oryzoideae</taxon>
        <taxon>Oryzeae</taxon>
        <taxon>Oryzinae</taxon>
        <taxon>Oryza</taxon>
        <taxon>Oryza sativa</taxon>
    </lineage>
</organism>
<proteinExistence type="predicted"/>
<dbReference type="InParanoid" id="A0A0P0Y9G2"/>
<reference evidence="2 3" key="3">
    <citation type="journal article" date="2013" name="Rice">
        <title>Improvement of the Oryza sativa Nipponbare reference genome using next generation sequence and optical map data.</title>
        <authorList>
            <person name="Kawahara Y."/>
            <person name="de la Bastide M."/>
            <person name="Hamilton J.P."/>
            <person name="Kanamori H."/>
            <person name="McCombie W.R."/>
            <person name="Ouyang S."/>
            <person name="Schwartz D.C."/>
            <person name="Tanaka T."/>
            <person name="Wu J."/>
            <person name="Zhou S."/>
            <person name="Childs K.L."/>
            <person name="Davidson R.M."/>
            <person name="Lin H."/>
            <person name="Quesada-Ocampo L."/>
            <person name="Vaillancourt B."/>
            <person name="Sakai H."/>
            <person name="Lee S.S."/>
            <person name="Kim J."/>
            <person name="Numa H."/>
            <person name="Itoh T."/>
            <person name="Buell C.R."/>
            <person name="Matsumoto T."/>
        </authorList>
    </citation>
    <scope>NUCLEOTIDE SEQUENCE [LARGE SCALE GENOMIC DNA]</scope>
    <source>
        <strain evidence="3">cv. Nipponbare</strain>
    </source>
</reference>
<gene>
    <name evidence="2" type="ordered locus">Os12g0425100</name>
    <name evidence="2" type="ORF">OSNPB_120425100</name>
</gene>
<evidence type="ECO:0000313" key="2">
    <source>
        <dbReference type="EMBL" id="BAT16912.1"/>
    </source>
</evidence>
<keyword evidence="3" id="KW-1185">Reference proteome</keyword>
<feature type="region of interest" description="Disordered" evidence="1">
    <location>
        <begin position="72"/>
        <end position="127"/>
    </location>
</feature>
<evidence type="ECO:0000313" key="3">
    <source>
        <dbReference type="Proteomes" id="UP000059680"/>
    </source>
</evidence>
<evidence type="ECO:0000256" key="1">
    <source>
        <dbReference type="SAM" id="MobiDB-lite"/>
    </source>
</evidence>
<feature type="region of interest" description="Disordered" evidence="1">
    <location>
        <begin position="1"/>
        <end position="24"/>
    </location>
</feature>
<dbReference type="Proteomes" id="UP000059680">
    <property type="component" value="Chromosome 12"/>
</dbReference>
<reference evidence="2 3" key="2">
    <citation type="journal article" date="2013" name="Plant Cell Physiol.">
        <title>Rice Annotation Project Database (RAP-DB): an integrative and interactive database for rice genomics.</title>
        <authorList>
            <person name="Sakai H."/>
            <person name="Lee S.S."/>
            <person name="Tanaka T."/>
            <person name="Numa H."/>
            <person name="Kim J."/>
            <person name="Kawahara Y."/>
            <person name="Wakimoto H."/>
            <person name="Yang C.C."/>
            <person name="Iwamoto M."/>
            <person name="Abe T."/>
            <person name="Yamada Y."/>
            <person name="Muto A."/>
            <person name="Inokuchi H."/>
            <person name="Ikemura T."/>
            <person name="Matsumoto T."/>
            <person name="Sasaki T."/>
            <person name="Itoh T."/>
        </authorList>
    </citation>
    <scope>NUCLEOTIDE SEQUENCE [LARGE SCALE GENOMIC DNA]</scope>
    <source>
        <strain evidence="3">cv. Nipponbare</strain>
    </source>
</reference>